<keyword evidence="4" id="KW-1185">Reference proteome</keyword>
<organism evidence="3 4">
    <name type="scientific">Dietzia lutea</name>
    <dbReference type="NCBI Taxonomy" id="546160"/>
    <lineage>
        <taxon>Bacteria</taxon>
        <taxon>Bacillati</taxon>
        <taxon>Actinomycetota</taxon>
        <taxon>Actinomycetes</taxon>
        <taxon>Mycobacteriales</taxon>
        <taxon>Dietziaceae</taxon>
        <taxon>Dietzia</taxon>
    </lineage>
</organism>
<proteinExistence type="predicted"/>
<dbReference type="AlphaFoldDB" id="A0A2S1R9M6"/>
<dbReference type="OrthoDB" id="3240395at2"/>
<feature type="transmembrane region" description="Helical" evidence="1">
    <location>
        <begin position="270"/>
        <end position="292"/>
    </location>
</feature>
<accession>A0A2S1R9M6</accession>
<dbReference type="Gene3D" id="1.20.144.10">
    <property type="entry name" value="Phosphatidic acid phosphatase type 2/haloperoxidase"/>
    <property type="match status" value="1"/>
</dbReference>
<feature type="transmembrane region" description="Helical" evidence="1">
    <location>
        <begin position="192"/>
        <end position="209"/>
    </location>
</feature>
<evidence type="ECO:0000259" key="2">
    <source>
        <dbReference type="Pfam" id="PF01569"/>
    </source>
</evidence>
<feature type="transmembrane region" description="Helical" evidence="1">
    <location>
        <begin position="98"/>
        <end position="116"/>
    </location>
</feature>
<dbReference type="Proteomes" id="UP000244928">
    <property type="component" value="Chromosome"/>
</dbReference>
<name>A0A2S1R9M6_9ACTN</name>
<dbReference type="SUPFAM" id="SSF48317">
    <property type="entry name" value="Acid phosphatase/Vanadium-dependent haloperoxidase"/>
    <property type="match status" value="1"/>
</dbReference>
<dbReference type="InterPro" id="IPR000326">
    <property type="entry name" value="PAP2/HPO"/>
</dbReference>
<reference evidence="3 4" key="1">
    <citation type="submission" date="2016-04" db="EMBL/GenBank/DDBJ databases">
        <title>Complete genome sequence of Dietzia lutea YIM 80766T, a strain isolated from desert soil in Egypt.</title>
        <authorList>
            <person name="Zhao J."/>
            <person name="Hu B."/>
            <person name="Geng S."/>
            <person name="Nie Y."/>
            <person name="Tang Y."/>
        </authorList>
    </citation>
    <scope>NUCLEOTIDE SEQUENCE [LARGE SCALE GENOMIC DNA]</scope>
    <source>
        <strain evidence="3 4">YIM 80766</strain>
    </source>
</reference>
<feature type="transmembrane region" description="Helical" evidence="1">
    <location>
        <begin position="136"/>
        <end position="157"/>
    </location>
</feature>
<feature type="transmembrane region" description="Helical" evidence="1">
    <location>
        <begin position="21"/>
        <end position="41"/>
    </location>
</feature>
<feature type="transmembrane region" description="Helical" evidence="1">
    <location>
        <begin position="229"/>
        <end position="250"/>
    </location>
</feature>
<dbReference type="InterPro" id="IPR036938">
    <property type="entry name" value="PAP2/HPO_sf"/>
</dbReference>
<dbReference type="EMBL" id="CP015449">
    <property type="protein sequence ID" value="AWH92955.1"/>
    <property type="molecule type" value="Genomic_DNA"/>
</dbReference>
<feature type="domain" description="Phosphatidic acid phosphatase type 2/haloperoxidase" evidence="2">
    <location>
        <begin position="103"/>
        <end position="212"/>
    </location>
</feature>
<evidence type="ECO:0000313" key="4">
    <source>
        <dbReference type="Proteomes" id="UP000244928"/>
    </source>
</evidence>
<dbReference type="Pfam" id="PF01569">
    <property type="entry name" value="PAP2"/>
    <property type="match status" value="1"/>
</dbReference>
<protein>
    <recommendedName>
        <fullName evidence="2">Phosphatidic acid phosphatase type 2/haloperoxidase domain-containing protein</fullName>
    </recommendedName>
</protein>
<evidence type="ECO:0000256" key="1">
    <source>
        <dbReference type="SAM" id="Phobius"/>
    </source>
</evidence>
<keyword evidence="1" id="KW-0812">Transmembrane</keyword>
<keyword evidence="1" id="KW-0472">Membrane</keyword>
<dbReference type="KEGG" id="dlu:A6035_13100"/>
<gene>
    <name evidence="3" type="ORF">A6035_13100</name>
</gene>
<feature type="transmembrane region" description="Helical" evidence="1">
    <location>
        <begin position="70"/>
        <end position="91"/>
    </location>
</feature>
<feature type="transmembrane region" description="Helical" evidence="1">
    <location>
        <begin position="164"/>
        <end position="180"/>
    </location>
</feature>
<evidence type="ECO:0000313" key="3">
    <source>
        <dbReference type="EMBL" id="AWH92955.1"/>
    </source>
</evidence>
<keyword evidence="1" id="KW-1133">Transmembrane helix</keyword>
<sequence>MGNNRPGSAPVATPTIRSTRWIAAAVASVLVLTISYLSAVWTTRGQATENAALRGADQVSEQDFSAASEALGHITIATLAVAVILIALVGLVRRRPDLAIAGVAVIVLGQVITQALKRFVLPRPELVEVSSNYTQNSFPSGHTTIAMTVLFAVFIVVPHRWRGIAALVVLTWAIGIGAYTTTAKWHRLSDTIGADAVALLCGCLAAWWLARRGSLCHYQGGVRRGRVVYVVIVAALTSISLALGAALWGIPHLRGTDLSIPDAAQDYTAYLGAHALAAGFSGLTALAFWALWHRVDTTCREAFAPMHSRAVN</sequence>